<evidence type="ECO:0000256" key="10">
    <source>
        <dbReference type="ARBA" id="ARBA00023288"/>
    </source>
</evidence>
<keyword evidence="12" id="KW-0961">Cell wall biogenesis/degradation</keyword>
<keyword evidence="11" id="KW-0326">Glycosidase</keyword>
<keyword evidence="5" id="KW-0808">Transferase</keyword>
<dbReference type="GO" id="GO:0031505">
    <property type="term" value="P:fungal-type cell wall organization"/>
    <property type="evidence" value="ECO:0007669"/>
    <property type="project" value="TreeGrafter"/>
</dbReference>
<dbReference type="PROSITE" id="PS51762">
    <property type="entry name" value="GH16_2"/>
    <property type="match status" value="1"/>
</dbReference>
<evidence type="ECO:0000256" key="15">
    <source>
        <dbReference type="PIRNR" id="PIRNR037299"/>
    </source>
</evidence>
<sequence>MLRSLLPVGAALLGASSVLAADIPTCSLSKLCPESAPCCSQYGQCGVGAYCLGGCDPRMSFSLKSCVPSPVCESKTYKMDSLDPIVSIDKYLGDPKTADWVYQGEPALYGGNVLLTMPPRSVGTVLATTTYMWYGNVKAKLKTSIGAGVVTAFILFSDVKDEIDYEFVGTELTTAQTNYYFQGIPNYDNSANITLSNTYDNWHEYEIQWTPDEITWLVDGQVGRTKKRSETWNATANQWNFPQTPSRVQISIWPGGADTNAKGTIDWAGGPIDWDSDYIKQHKYYFATFGEISVECYKTSSPPGTNSGVSYTYTARSATNNTVVDGDSPTVLKSFLGTGSDMNAGDTSTSGTAALPSATTVNSIPGGGSPAQVPGGSGSGTGTGNGGGTGSGSGSGSGGSATTGAACQATGFTQDCSTGTTGTTGTSNKNEAGGRGVERVSGGSAFAVVVGFVVMMLI</sequence>
<evidence type="ECO:0000256" key="13">
    <source>
        <dbReference type="ARBA" id="ARBA00038074"/>
    </source>
</evidence>
<evidence type="ECO:0000313" key="21">
    <source>
        <dbReference type="Proteomes" id="UP001270362"/>
    </source>
</evidence>
<dbReference type="InterPro" id="IPR000757">
    <property type="entry name" value="Beta-glucanase-like"/>
</dbReference>
<dbReference type="GO" id="GO:0016757">
    <property type="term" value="F:glycosyltransferase activity"/>
    <property type="evidence" value="ECO:0007669"/>
    <property type="project" value="UniProtKB-KW"/>
</dbReference>
<evidence type="ECO:0000256" key="2">
    <source>
        <dbReference type="ARBA" id="ARBA00004589"/>
    </source>
</evidence>
<keyword evidence="21" id="KW-1185">Reference proteome</keyword>
<dbReference type="InterPro" id="IPR050546">
    <property type="entry name" value="Glycosyl_Hydrlase_16"/>
</dbReference>
<evidence type="ECO:0000259" key="19">
    <source>
        <dbReference type="PROSITE" id="PS51762"/>
    </source>
</evidence>
<accession>A0AAE1C776</accession>
<keyword evidence="10" id="KW-0449">Lipoprotein</keyword>
<evidence type="ECO:0000256" key="7">
    <source>
        <dbReference type="ARBA" id="ARBA00022801"/>
    </source>
</evidence>
<evidence type="ECO:0000256" key="14">
    <source>
        <dbReference type="ARBA" id="ARBA00093308"/>
    </source>
</evidence>
<evidence type="ECO:0000256" key="8">
    <source>
        <dbReference type="ARBA" id="ARBA00023136"/>
    </source>
</evidence>
<dbReference type="EC" id="3.2.-.-" evidence="15"/>
<dbReference type="InterPro" id="IPR013320">
    <property type="entry name" value="ConA-like_dom_sf"/>
</dbReference>
<reference evidence="20" key="1">
    <citation type="journal article" date="2023" name="Mol. Phylogenet. Evol.">
        <title>Genome-scale phylogeny and comparative genomics of the fungal order Sordariales.</title>
        <authorList>
            <person name="Hensen N."/>
            <person name="Bonometti L."/>
            <person name="Westerberg I."/>
            <person name="Brannstrom I.O."/>
            <person name="Guillou S."/>
            <person name="Cros-Aarteil S."/>
            <person name="Calhoun S."/>
            <person name="Haridas S."/>
            <person name="Kuo A."/>
            <person name="Mondo S."/>
            <person name="Pangilinan J."/>
            <person name="Riley R."/>
            <person name="LaButti K."/>
            <person name="Andreopoulos B."/>
            <person name="Lipzen A."/>
            <person name="Chen C."/>
            <person name="Yan M."/>
            <person name="Daum C."/>
            <person name="Ng V."/>
            <person name="Clum A."/>
            <person name="Steindorff A."/>
            <person name="Ohm R.A."/>
            <person name="Martin F."/>
            <person name="Silar P."/>
            <person name="Natvig D.O."/>
            <person name="Lalanne C."/>
            <person name="Gautier V."/>
            <person name="Ament-Velasquez S.L."/>
            <person name="Kruys A."/>
            <person name="Hutchinson M.I."/>
            <person name="Powell A.J."/>
            <person name="Barry K."/>
            <person name="Miller A.N."/>
            <person name="Grigoriev I.V."/>
            <person name="Debuchy R."/>
            <person name="Gladieux P."/>
            <person name="Hiltunen Thoren M."/>
            <person name="Johannesson H."/>
        </authorList>
    </citation>
    <scope>NUCLEOTIDE SEQUENCE</scope>
    <source>
        <strain evidence="20">CBS 314.62</strain>
    </source>
</reference>
<dbReference type="GO" id="GO:0009277">
    <property type="term" value="C:fungal-type cell wall"/>
    <property type="evidence" value="ECO:0007669"/>
    <property type="project" value="TreeGrafter"/>
</dbReference>
<keyword evidence="3" id="KW-0336">GPI-anchor</keyword>
<feature type="active site" description="Nucleophile" evidence="16">
    <location>
        <position position="162"/>
    </location>
</feature>
<dbReference type="GO" id="GO:0008843">
    <property type="term" value="F:endochitinase activity"/>
    <property type="evidence" value="ECO:0007669"/>
    <property type="project" value="UniProtKB-EC"/>
</dbReference>
<evidence type="ECO:0000256" key="18">
    <source>
        <dbReference type="SAM" id="SignalP"/>
    </source>
</evidence>
<feature type="signal peptide" evidence="18">
    <location>
        <begin position="1"/>
        <end position="20"/>
    </location>
</feature>
<dbReference type="InterPro" id="IPR017168">
    <property type="entry name" value="CHR-like"/>
</dbReference>
<comment type="catalytic activity">
    <reaction evidence="1">
        <text>Random endo-hydrolysis of N-acetyl-beta-D-glucosaminide (1-&gt;4)-beta-linkages in chitin and chitodextrins.</text>
        <dbReference type="EC" id="3.2.1.14"/>
    </reaction>
</comment>
<keyword evidence="6 18" id="KW-0732">Signal</keyword>
<dbReference type="GO" id="GO:0005975">
    <property type="term" value="P:carbohydrate metabolic process"/>
    <property type="evidence" value="ECO:0007669"/>
    <property type="project" value="InterPro"/>
</dbReference>
<keyword evidence="9" id="KW-0325">Glycoprotein</keyword>
<keyword evidence="4" id="KW-0328">Glycosyltransferase</keyword>
<dbReference type="PIRSF" id="PIRSF037299">
    <property type="entry name" value="Glycosidase_CRH1_prd"/>
    <property type="match status" value="1"/>
</dbReference>
<comment type="caution">
    <text evidence="20">The sequence shown here is derived from an EMBL/GenBank/DDBJ whole genome shotgun (WGS) entry which is preliminary data.</text>
</comment>
<evidence type="ECO:0000256" key="6">
    <source>
        <dbReference type="ARBA" id="ARBA00022729"/>
    </source>
</evidence>
<organism evidence="20 21">
    <name type="scientific">Podospora appendiculata</name>
    <dbReference type="NCBI Taxonomy" id="314037"/>
    <lineage>
        <taxon>Eukaryota</taxon>
        <taxon>Fungi</taxon>
        <taxon>Dikarya</taxon>
        <taxon>Ascomycota</taxon>
        <taxon>Pezizomycotina</taxon>
        <taxon>Sordariomycetes</taxon>
        <taxon>Sordariomycetidae</taxon>
        <taxon>Sordariales</taxon>
        <taxon>Podosporaceae</taxon>
        <taxon>Podospora</taxon>
    </lineage>
</organism>
<evidence type="ECO:0000256" key="3">
    <source>
        <dbReference type="ARBA" id="ARBA00022622"/>
    </source>
</evidence>
<evidence type="ECO:0000256" key="1">
    <source>
        <dbReference type="ARBA" id="ARBA00000822"/>
    </source>
</evidence>
<proteinExistence type="inferred from homology"/>
<evidence type="ECO:0000256" key="5">
    <source>
        <dbReference type="ARBA" id="ARBA00022679"/>
    </source>
</evidence>
<protein>
    <recommendedName>
        <fullName evidence="15">Crh-like protein</fullName>
        <ecNumber evidence="15">3.2.-.-</ecNumber>
    </recommendedName>
</protein>
<dbReference type="PANTHER" id="PTHR10963:SF22">
    <property type="entry name" value="GLYCOSIDASE CRH2-RELATED"/>
    <property type="match status" value="1"/>
</dbReference>
<evidence type="ECO:0000256" key="4">
    <source>
        <dbReference type="ARBA" id="ARBA00022676"/>
    </source>
</evidence>
<feature type="compositionally biased region" description="Polar residues" evidence="17">
    <location>
        <begin position="345"/>
        <end position="363"/>
    </location>
</feature>
<evidence type="ECO:0000256" key="12">
    <source>
        <dbReference type="ARBA" id="ARBA00023316"/>
    </source>
</evidence>
<evidence type="ECO:0000256" key="17">
    <source>
        <dbReference type="SAM" id="MobiDB-lite"/>
    </source>
</evidence>
<evidence type="ECO:0000313" key="20">
    <source>
        <dbReference type="EMBL" id="KAK3681079.1"/>
    </source>
</evidence>
<dbReference type="Proteomes" id="UP001270362">
    <property type="component" value="Unassembled WGS sequence"/>
</dbReference>
<dbReference type="Gene3D" id="2.60.120.200">
    <property type="match status" value="1"/>
</dbReference>
<comment type="function">
    <text evidence="14">Dual chitinase/transglycosylase that plays a role in cell wall architecture. Chitinase and transglycosylase activities are coupled. Required for the polysaccharide cross-linking at the septa and the cell wall. More specifically, transfers chitin to 1,6-beta-glucan in the cell wall.</text>
</comment>
<feature type="compositionally biased region" description="Gly residues" evidence="17">
    <location>
        <begin position="365"/>
        <end position="401"/>
    </location>
</feature>
<feature type="domain" description="GH16" evidence="19">
    <location>
        <begin position="62"/>
        <end position="276"/>
    </location>
</feature>
<keyword evidence="8 15" id="KW-0472">Membrane</keyword>
<evidence type="ECO:0000256" key="16">
    <source>
        <dbReference type="PIRSR" id="PIRSR037299-1"/>
    </source>
</evidence>
<dbReference type="EMBL" id="JAULSO010000008">
    <property type="protein sequence ID" value="KAK3681079.1"/>
    <property type="molecule type" value="Genomic_DNA"/>
</dbReference>
<dbReference type="Pfam" id="PF00722">
    <property type="entry name" value="Glyco_hydro_16"/>
    <property type="match status" value="1"/>
</dbReference>
<evidence type="ECO:0000256" key="9">
    <source>
        <dbReference type="ARBA" id="ARBA00023180"/>
    </source>
</evidence>
<dbReference type="PANTHER" id="PTHR10963">
    <property type="entry name" value="GLYCOSYL HYDROLASE-RELATED"/>
    <property type="match status" value="1"/>
</dbReference>
<dbReference type="SUPFAM" id="SSF49899">
    <property type="entry name" value="Concanavalin A-like lectins/glucanases"/>
    <property type="match status" value="1"/>
</dbReference>
<feature type="region of interest" description="Disordered" evidence="17">
    <location>
        <begin position="340"/>
        <end position="438"/>
    </location>
</feature>
<comment type="subcellular location">
    <subcellularLocation>
        <location evidence="2">Membrane</location>
        <topology evidence="2">Lipid-anchor</topology>
        <topology evidence="2">GPI-anchor</topology>
    </subcellularLocation>
</comment>
<evidence type="ECO:0000256" key="11">
    <source>
        <dbReference type="ARBA" id="ARBA00023295"/>
    </source>
</evidence>
<gene>
    <name evidence="20" type="ORF">B0T22DRAFT_523934</name>
</gene>
<reference evidence="20" key="2">
    <citation type="submission" date="2023-06" db="EMBL/GenBank/DDBJ databases">
        <authorList>
            <consortium name="Lawrence Berkeley National Laboratory"/>
            <person name="Haridas S."/>
            <person name="Hensen N."/>
            <person name="Bonometti L."/>
            <person name="Westerberg I."/>
            <person name="Brannstrom I.O."/>
            <person name="Guillou S."/>
            <person name="Cros-Aarteil S."/>
            <person name="Calhoun S."/>
            <person name="Kuo A."/>
            <person name="Mondo S."/>
            <person name="Pangilinan J."/>
            <person name="Riley R."/>
            <person name="Labutti K."/>
            <person name="Andreopoulos B."/>
            <person name="Lipzen A."/>
            <person name="Chen C."/>
            <person name="Yanf M."/>
            <person name="Daum C."/>
            <person name="Ng V."/>
            <person name="Clum A."/>
            <person name="Steindorff A."/>
            <person name="Ohm R."/>
            <person name="Martin F."/>
            <person name="Silar P."/>
            <person name="Natvig D."/>
            <person name="Lalanne C."/>
            <person name="Gautier V."/>
            <person name="Ament-Velasquez S.L."/>
            <person name="Kruys A."/>
            <person name="Hutchinson M.I."/>
            <person name="Powell A.J."/>
            <person name="Barry K."/>
            <person name="Miller A.N."/>
            <person name="Grigoriev I.V."/>
            <person name="Debuchy R."/>
            <person name="Gladieux P."/>
            <person name="Thoren M.H."/>
            <person name="Johannesson H."/>
        </authorList>
    </citation>
    <scope>NUCLEOTIDE SEQUENCE</scope>
    <source>
        <strain evidence="20">CBS 314.62</strain>
    </source>
</reference>
<keyword evidence="7 15" id="KW-0378">Hydrolase</keyword>
<feature type="chain" id="PRO_5042109835" description="Crh-like protein" evidence="18">
    <location>
        <begin position="21"/>
        <end position="458"/>
    </location>
</feature>
<dbReference type="GO" id="GO:0098552">
    <property type="term" value="C:side of membrane"/>
    <property type="evidence" value="ECO:0007669"/>
    <property type="project" value="UniProtKB-KW"/>
</dbReference>
<name>A0AAE1C776_9PEZI</name>
<dbReference type="AlphaFoldDB" id="A0AAE1C776"/>
<feature type="active site" description="Proton donor" evidence="16">
    <location>
        <position position="166"/>
    </location>
</feature>
<dbReference type="FunFam" id="2.60.120.200:FF:000159">
    <property type="entry name" value="Glycosidase"/>
    <property type="match status" value="1"/>
</dbReference>
<comment type="similarity">
    <text evidence="13">Belongs to the glycosyl hydrolase 16 family. CRH1 subfamily.</text>
</comment>